<dbReference type="SUPFAM" id="SSF103473">
    <property type="entry name" value="MFS general substrate transporter"/>
    <property type="match status" value="1"/>
</dbReference>
<evidence type="ECO:0000313" key="3">
    <source>
        <dbReference type="EMBL" id="RKP51626.1"/>
    </source>
</evidence>
<evidence type="ECO:0000256" key="2">
    <source>
        <dbReference type="SAM" id="Phobius"/>
    </source>
</evidence>
<dbReference type="AlphaFoldDB" id="A0A494XRZ1"/>
<dbReference type="Gene3D" id="1.20.1250.20">
    <property type="entry name" value="MFS general substrate transporter like domains"/>
    <property type="match status" value="1"/>
</dbReference>
<proteinExistence type="predicted"/>
<comment type="subcellular location">
    <subcellularLocation>
        <location evidence="1">Cell membrane</location>
        <topology evidence="1">Multi-pass membrane protein</topology>
    </subcellularLocation>
</comment>
<reference evidence="3 4" key="1">
    <citation type="submission" date="2018-10" db="EMBL/GenBank/DDBJ databases">
        <title>Cohnella sp. M2MS4P-1, whole genome shotgun sequence.</title>
        <authorList>
            <person name="Tuo L."/>
        </authorList>
    </citation>
    <scope>NUCLEOTIDE SEQUENCE [LARGE SCALE GENOMIC DNA]</scope>
    <source>
        <strain evidence="3 4">M2MS4P-1</strain>
    </source>
</reference>
<feature type="transmembrane region" description="Helical" evidence="2">
    <location>
        <begin position="254"/>
        <end position="273"/>
    </location>
</feature>
<feature type="transmembrane region" description="Helical" evidence="2">
    <location>
        <begin position="176"/>
        <end position="194"/>
    </location>
</feature>
<feature type="transmembrane region" description="Helical" evidence="2">
    <location>
        <begin position="317"/>
        <end position="336"/>
    </location>
</feature>
<feature type="transmembrane region" description="Helical" evidence="2">
    <location>
        <begin position="230"/>
        <end position="248"/>
    </location>
</feature>
<dbReference type="GO" id="GO:0005886">
    <property type="term" value="C:plasma membrane"/>
    <property type="evidence" value="ECO:0007669"/>
    <property type="project" value="UniProtKB-SubCell"/>
</dbReference>
<organism evidence="3 4">
    <name type="scientific">Cohnella endophytica</name>
    <dbReference type="NCBI Taxonomy" id="2419778"/>
    <lineage>
        <taxon>Bacteria</taxon>
        <taxon>Bacillati</taxon>
        <taxon>Bacillota</taxon>
        <taxon>Bacilli</taxon>
        <taxon>Bacillales</taxon>
        <taxon>Paenibacillaceae</taxon>
        <taxon>Cohnella</taxon>
    </lineage>
</organism>
<keyword evidence="2" id="KW-0472">Membrane</keyword>
<dbReference type="InterPro" id="IPR036259">
    <property type="entry name" value="MFS_trans_sf"/>
</dbReference>
<feature type="transmembrane region" description="Helical" evidence="2">
    <location>
        <begin position="20"/>
        <end position="42"/>
    </location>
</feature>
<keyword evidence="2" id="KW-0812">Transmembrane</keyword>
<dbReference type="InterPro" id="IPR052528">
    <property type="entry name" value="Sugar_transport-like"/>
</dbReference>
<dbReference type="EMBL" id="RBZM01000007">
    <property type="protein sequence ID" value="RKP51626.1"/>
    <property type="molecule type" value="Genomic_DNA"/>
</dbReference>
<keyword evidence="4" id="KW-1185">Reference proteome</keyword>
<dbReference type="PANTHER" id="PTHR23526:SF2">
    <property type="entry name" value="MAJOR FACILITATOR SUPERFAMILY (MFS) PROFILE DOMAIN-CONTAINING PROTEIN"/>
    <property type="match status" value="1"/>
</dbReference>
<feature type="transmembrane region" description="Helical" evidence="2">
    <location>
        <begin position="378"/>
        <end position="397"/>
    </location>
</feature>
<evidence type="ECO:0000313" key="4">
    <source>
        <dbReference type="Proteomes" id="UP000282076"/>
    </source>
</evidence>
<dbReference type="OrthoDB" id="2086294at2"/>
<feature type="transmembrane region" description="Helical" evidence="2">
    <location>
        <begin position="48"/>
        <end position="68"/>
    </location>
</feature>
<evidence type="ECO:0000256" key="1">
    <source>
        <dbReference type="ARBA" id="ARBA00004651"/>
    </source>
</evidence>
<feature type="transmembrane region" description="Helical" evidence="2">
    <location>
        <begin position="285"/>
        <end position="311"/>
    </location>
</feature>
<feature type="transmembrane region" description="Helical" evidence="2">
    <location>
        <begin position="348"/>
        <end position="372"/>
    </location>
</feature>
<dbReference type="RefSeq" id="WP_120978325.1">
    <property type="nucleotide sequence ID" value="NZ_RBZM01000007.1"/>
</dbReference>
<dbReference type="GO" id="GO:0022857">
    <property type="term" value="F:transmembrane transporter activity"/>
    <property type="evidence" value="ECO:0007669"/>
    <property type="project" value="InterPro"/>
</dbReference>
<protein>
    <submittedName>
        <fullName evidence="3">MFS transporter</fullName>
    </submittedName>
</protein>
<dbReference type="InterPro" id="IPR011701">
    <property type="entry name" value="MFS"/>
</dbReference>
<feature type="transmembrane region" description="Helical" evidence="2">
    <location>
        <begin position="141"/>
        <end position="164"/>
    </location>
</feature>
<name>A0A494XRZ1_9BACL</name>
<dbReference type="Proteomes" id="UP000282076">
    <property type="component" value="Unassembled WGS sequence"/>
</dbReference>
<comment type="caution">
    <text evidence="3">The sequence shown here is derived from an EMBL/GenBank/DDBJ whole genome shotgun (WGS) entry which is preliminary data.</text>
</comment>
<accession>A0A494XRZ1</accession>
<feature type="transmembrane region" description="Helical" evidence="2">
    <location>
        <begin position="80"/>
        <end position="100"/>
    </location>
</feature>
<sequence>MNQRNDTATGRLDGQMRLLLAVNGLFVTASALSGTFIGVYLWKASKDFVLLGAFTLLTHFLMAATFWLAGKGVKEGNKMVYFRSGIGVSALFYAAVLLLGSNAIHYIALLGIVQGIANGLFWLGFNVIYFEVTDAANRDRFNGLAGVVGSVVGMLAPWCSGYVISRMSGETGYRMIFMISLGLFVAGIAVSFFLRNRKTEGSYDWRLPARIWIGPRTPWRPVFCALAAQGLRESVFGLMIGLLVYIQTGSEMKLGNFALITSGAGFVSFYATGRWLKPKWRPRGMLVGTIALTAMILPLFLGVSFAALLVFGIGTALFLPLYFIPMTSAVFDLIGMDDNSARHRVEYVVLRELGLNAGRIIGMLAFIAIISVSRAPIVMTWTLFAIGSSPIISWLFMRGRLTFRHSPS</sequence>
<gene>
    <name evidence="3" type="ORF">D7Z26_17775</name>
</gene>
<dbReference type="PANTHER" id="PTHR23526">
    <property type="entry name" value="INTEGRAL MEMBRANE TRANSPORT PROTEIN-RELATED"/>
    <property type="match status" value="1"/>
</dbReference>
<dbReference type="Pfam" id="PF07690">
    <property type="entry name" value="MFS_1"/>
    <property type="match status" value="1"/>
</dbReference>
<keyword evidence="2" id="KW-1133">Transmembrane helix</keyword>
<feature type="transmembrane region" description="Helical" evidence="2">
    <location>
        <begin position="106"/>
        <end position="129"/>
    </location>
</feature>